<dbReference type="Proteomes" id="UP001143362">
    <property type="component" value="Unassembled WGS sequence"/>
</dbReference>
<gene>
    <name evidence="3" type="ORF">EYC98_20010</name>
</gene>
<name>A0ABT3TLI0_9GAMM</name>
<dbReference type="CDD" id="cd04301">
    <property type="entry name" value="NAT_SF"/>
    <property type="match status" value="1"/>
</dbReference>
<dbReference type="InterPro" id="IPR000182">
    <property type="entry name" value="GNAT_dom"/>
</dbReference>
<dbReference type="PANTHER" id="PTHR13947">
    <property type="entry name" value="GNAT FAMILY N-ACETYLTRANSFERASE"/>
    <property type="match status" value="1"/>
</dbReference>
<evidence type="ECO:0000313" key="4">
    <source>
        <dbReference type="Proteomes" id="UP001143362"/>
    </source>
</evidence>
<dbReference type="PANTHER" id="PTHR13947:SF37">
    <property type="entry name" value="LD18367P"/>
    <property type="match status" value="1"/>
</dbReference>
<dbReference type="Gene3D" id="3.40.630.30">
    <property type="match status" value="1"/>
</dbReference>
<accession>A0ABT3TLI0</accession>
<reference evidence="3" key="1">
    <citation type="submission" date="2019-02" db="EMBL/GenBank/DDBJ databases">
        <authorList>
            <person name="Li S.-H."/>
        </authorList>
    </citation>
    <scope>NUCLEOTIDE SEQUENCE</scope>
    <source>
        <strain evidence="3">IMCC14734</strain>
    </source>
</reference>
<dbReference type="RefSeq" id="WP_279247182.1">
    <property type="nucleotide sequence ID" value="NZ_SHNN01000005.1"/>
</dbReference>
<dbReference type="EMBL" id="SHNN01000005">
    <property type="protein sequence ID" value="MCX2983153.1"/>
    <property type="molecule type" value="Genomic_DNA"/>
</dbReference>
<proteinExistence type="predicted"/>
<feature type="domain" description="N-acetyltransferase" evidence="2">
    <location>
        <begin position="2"/>
        <end position="134"/>
    </location>
</feature>
<evidence type="ECO:0000256" key="1">
    <source>
        <dbReference type="ARBA" id="ARBA00022679"/>
    </source>
</evidence>
<evidence type="ECO:0000313" key="3">
    <source>
        <dbReference type="EMBL" id="MCX2983153.1"/>
    </source>
</evidence>
<evidence type="ECO:0000259" key="2">
    <source>
        <dbReference type="PROSITE" id="PS51186"/>
    </source>
</evidence>
<dbReference type="PROSITE" id="PS51186">
    <property type="entry name" value="GNAT"/>
    <property type="match status" value="1"/>
</dbReference>
<dbReference type="InterPro" id="IPR050769">
    <property type="entry name" value="NAT_camello-type"/>
</dbReference>
<dbReference type="SUPFAM" id="SSF55729">
    <property type="entry name" value="Acyl-CoA N-acyltransferases (Nat)"/>
    <property type="match status" value="1"/>
</dbReference>
<dbReference type="Pfam" id="PF00583">
    <property type="entry name" value="Acetyltransf_1"/>
    <property type="match status" value="1"/>
</dbReference>
<sequence length="152" mass="16597">MLTIEPYTGAVTDALWQLLLEADPDRAAVSRYLASGEIVIAYWEHAIVGVAVLTALDGEYELRNISVAGSHQGRGIAKALIAAVKARATSLGANRLLVGTGNSSLDQFALYQKSGFRFERIERDYFAGYQPPICENGIRCLDRICLYADLSQ</sequence>
<keyword evidence="1" id="KW-0808">Transferase</keyword>
<keyword evidence="4" id="KW-1185">Reference proteome</keyword>
<comment type="caution">
    <text evidence="3">The sequence shown here is derived from an EMBL/GenBank/DDBJ whole genome shotgun (WGS) entry which is preliminary data.</text>
</comment>
<protein>
    <submittedName>
        <fullName evidence="3">GNAT family N-acetyltransferase</fullName>
    </submittedName>
</protein>
<organism evidence="3 4">
    <name type="scientific">Candidatus Litorirhabdus singularis</name>
    <dbReference type="NCBI Taxonomy" id="2518993"/>
    <lineage>
        <taxon>Bacteria</taxon>
        <taxon>Pseudomonadati</taxon>
        <taxon>Pseudomonadota</taxon>
        <taxon>Gammaproteobacteria</taxon>
        <taxon>Cellvibrionales</taxon>
        <taxon>Halieaceae</taxon>
        <taxon>Candidatus Litorirhabdus</taxon>
    </lineage>
</organism>
<dbReference type="InterPro" id="IPR016181">
    <property type="entry name" value="Acyl_CoA_acyltransferase"/>
</dbReference>